<keyword evidence="3" id="KW-0808">Transferase</keyword>
<reference evidence="10 11" key="1">
    <citation type="submission" date="2010-12" db="EMBL/GenBank/DDBJ databases">
        <title>Whole genome sequence of Acidiphilium multivorum AIU301.</title>
        <authorList>
            <person name="Narita-Yamada S."/>
            <person name="Nakamura S."/>
            <person name="Ito N."/>
            <person name="Takarada H."/>
            <person name="Katano Y."/>
            <person name="Nakazawa H."/>
            <person name="Hosoyama A."/>
            <person name="Yamada R."/>
            <person name="Fujita N."/>
        </authorList>
    </citation>
    <scope>NUCLEOTIDE SEQUENCE [LARGE SCALE GENOMIC DNA]</scope>
    <source>
        <strain evidence="11">DSM 11245 / JCM 8867 / AIU301</strain>
    </source>
</reference>
<dbReference type="GO" id="GO:0009307">
    <property type="term" value="P:DNA restriction-modification system"/>
    <property type="evidence" value="ECO:0007669"/>
    <property type="project" value="UniProtKB-KW"/>
</dbReference>
<evidence type="ECO:0000256" key="4">
    <source>
        <dbReference type="ARBA" id="ARBA00022691"/>
    </source>
</evidence>
<evidence type="ECO:0000256" key="8">
    <source>
        <dbReference type="ARBA" id="ARBA00049120"/>
    </source>
</evidence>
<protein>
    <submittedName>
        <fullName evidence="10">Putative DNA methylase</fullName>
    </submittedName>
</protein>
<dbReference type="SUPFAM" id="SSF53335">
    <property type="entry name" value="S-adenosyl-L-methionine-dependent methyltransferases"/>
    <property type="match status" value="2"/>
</dbReference>
<keyword evidence="5" id="KW-0680">Restriction system</keyword>
<dbReference type="Gene3D" id="3.40.50.150">
    <property type="entry name" value="Vaccinia Virus protein VP39"/>
    <property type="match status" value="2"/>
</dbReference>
<dbReference type="GO" id="GO:0008170">
    <property type="term" value="F:N-methyltransferase activity"/>
    <property type="evidence" value="ECO:0007669"/>
    <property type="project" value="InterPro"/>
</dbReference>
<evidence type="ECO:0000256" key="3">
    <source>
        <dbReference type="ARBA" id="ARBA00022679"/>
    </source>
</evidence>
<keyword evidence="11" id="KW-1185">Reference proteome</keyword>
<dbReference type="OrthoDB" id="8901552at2"/>
<dbReference type="InterPro" id="IPR017985">
    <property type="entry name" value="MeTrfase_CN4_CS"/>
</dbReference>
<dbReference type="REBASE" id="33498">
    <property type="entry name" value="M.Amu301ORF11350P"/>
</dbReference>
<evidence type="ECO:0000256" key="2">
    <source>
        <dbReference type="ARBA" id="ARBA00022603"/>
    </source>
</evidence>
<evidence type="ECO:0000313" key="11">
    <source>
        <dbReference type="Proteomes" id="UP000007100"/>
    </source>
</evidence>
<dbReference type="Proteomes" id="UP000007100">
    <property type="component" value="Chromosome"/>
</dbReference>
<feature type="domain" description="DNA methylase N-4/N-6" evidence="9">
    <location>
        <begin position="46"/>
        <end position="116"/>
    </location>
</feature>
<gene>
    <name evidence="10" type="ordered locus">ACMV_11350</name>
</gene>
<dbReference type="HOGENOM" id="CLU_027633_2_0_5"/>
<dbReference type="GO" id="GO:0032259">
    <property type="term" value="P:methylation"/>
    <property type="evidence" value="ECO:0007669"/>
    <property type="project" value="UniProtKB-KW"/>
</dbReference>
<dbReference type="KEGG" id="amv:ACMV_11350"/>
<dbReference type="InterPro" id="IPR029063">
    <property type="entry name" value="SAM-dependent_MTases_sf"/>
</dbReference>
<proteinExistence type="inferred from homology"/>
<dbReference type="InterPro" id="IPR002941">
    <property type="entry name" value="DNA_methylase_N4/N6"/>
</dbReference>
<evidence type="ECO:0000313" key="10">
    <source>
        <dbReference type="EMBL" id="BAJ80482.1"/>
    </source>
</evidence>
<evidence type="ECO:0000259" key="9">
    <source>
        <dbReference type="Pfam" id="PF01555"/>
    </source>
</evidence>
<dbReference type="GO" id="GO:0003677">
    <property type="term" value="F:DNA binding"/>
    <property type="evidence" value="ECO:0007669"/>
    <property type="project" value="UniProtKB-KW"/>
</dbReference>
<dbReference type="GO" id="GO:0009007">
    <property type="term" value="F:site-specific DNA-methyltransferase (adenine-specific) activity"/>
    <property type="evidence" value="ECO:0007669"/>
    <property type="project" value="UniProtKB-EC"/>
</dbReference>
<accession>F0IX72</accession>
<evidence type="ECO:0000256" key="1">
    <source>
        <dbReference type="ARBA" id="ARBA00010203"/>
    </source>
</evidence>
<dbReference type="PROSITE" id="PS00093">
    <property type="entry name" value="N4_MTASE"/>
    <property type="match status" value="1"/>
</dbReference>
<evidence type="ECO:0000256" key="7">
    <source>
        <dbReference type="ARBA" id="ARBA00047942"/>
    </source>
</evidence>
<name>F0IX72_ACIMA</name>
<dbReference type="Pfam" id="PF01555">
    <property type="entry name" value="N6_N4_Mtase"/>
    <property type="match status" value="1"/>
</dbReference>
<dbReference type="GO" id="GO:0015667">
    <property type="term" value="F:site-specific DNA-methyltransferase (cytosine-N4-specific) activity"/>
    <property type="evidence" value="ECO:0007669"/>
    <property type="project" value="UniProtKB-EC"/>
</dbReference>
<comment type="catalytic activity">
    <reaction evidence="8">
        <text>a 2'-deoxycytidine in DNA + S-adenosyl-L-methionine = an N(4)-methyl-2'-deoxycytidine in DNA + S-adenosyl-L-homocysteine + H(+)</text>
        <dbReference type="Rhea" id="RHEA:16857"/>
        <dbReference type="Rhea" id="RHEA-COMP:11369"/>
        <dbReference type="Rhea" id="RHEA-COMP:13674"/>
        <dbReference type="ChEBI" id="CHEBI:15378"/>
        <dbReference type="ChEBI" id="CHEBI:57856"/>
        <dbReference type="ChEBI" id="CHEBI:59789"/>
        <dbReference type="ChEBI" id="CHEBI:85452"/>
        <dbReference type="ChEBI" id="CHEBI:137933"/>
        <dbReference type="EC" id="2.1.1.113"/>
    </reaction>
</comment>
<evidence type="ECO:0000256" key="5">
    <source>
        <dbReference type="ARBA" id="ARBA00022747"/>
    </source>
</evidence>
<keyword evidence="2 10" id="KW-0489">Methyltransferase</keyword>
<keyword evidence="6" id="KW-0238">DNA-binding</keyword>
<sequence length="410" mass="45638">MGFMDILNMTLPKPFPDRTLIDGILDFRDFDGITRHERADGIDYFINAFWTSGQRQAHAIHEISYRACFKPQLPAFFISRLTAPGDLVFDPFMGRGTTLVQAALMQRRAAGNDINPLAALMCRPRLRPIDLHDIADSLRSVDWALGKIRRDDLLAFYHPMTLARLEALRDWLAERAPLGAVRPDPVADWIRMVAINRLTGHSPGFFSGRSMPPNQAVSVTAQRRINERLGLAPPERDIAALILRKSKSLLRDGTVPACGAPGLHTGPAWHVPGLAARSVALVVTSPPFLDVVDYAADNWLRCWFAGIDPGAVAIDLHRSEAAWTEMVRRVLAELARLVRPGGHVAFEVGEVRRGRVLLEKRVWQAADGLPFQRLGVLVNLQTFTKTSNCWGVSNGTRGTNSNRIVMLRRL</sequence>
<dbReference type="AlphaFoldDB" id="F0IX72"/>
<dbReference type="EMBL" id="AP012035">
    <property type="protein sequence ID" value="BAJ80482.1"/>
    <property type="molecule type" value="Genomic_DNA"/>
</dbReference>
<keyword evidence="4" id="KW-0949">S-adenosyl-L-methionine</keyword>
<organism evidence="10 11">
    <name type="scientific">Acidiphilium multivorum (strain DSM 11245 / JCM 8867 / NBRC 100883 / AIU 301)</name>
    <dbReference type="NCBI Taxonomy" id="926570"/>
    <lineage>
        <taxon>Bacteria</taxon>
        <taxon>Pseudomonadati</taxon>
        <taxon>Pseudomonadota</taxon>
        <taxon>Alphaproteobacteria</taxon>
        <taxon>Acetobacterales</taxon>
        <taxon>Acidocellaceae</taxon>
        <taxon>Acidiphilium</taxon>
    </lineage>
</organism>
<comment type="catalytic activity">
    <reaction evidence="7">
        <text>a 2'-deoxyadenosine in DNA + S-adenosyl-L-methionine = an N(6)-methyl-2'-deoxyadenosine in DNA + S-adenosyl-L-homocysteine + H(+)</text>
        <dbReference type="Rhea" id="RHEA:15197"/>
        <dbReference type="Rhea" id="RHEA-COMP:12418"/>
        <dbReference type="Rhea" id="RHEA-COMP:12419"/>
        <dbReference type="ChEBI" id="CHEBI:15378"/>
        <dbReference type="ChEBI" id="CHEBI:57856"/>
        <dbReference type="ChEBI" id="CHEBI:59789"/>
        <dbReference type="ChEBI" id="CHEBI:90615"/>
        <dbReference type="ChEBI" id="CHEBI:90616"/>
        <dbReference type="EC" id="2.1.1.72"/>
    </reaction>
</comment>
<evidence type="ECO:0000256" key="6">
    <source>
        <dbReference type="ARBA" id="ARBA00023125"/>
    </source>
</evidence>
<comment type="similarity">
    <text evidence="1">Belongs to the N(4)/N(6)-methyltransferase family. N(4) subfamily.</text>
</comment>